<proteinExistence type="inferred from homology"/>
<dbReference type="AlphaFoldDB" id="A0A921E3E2"/>
<evidence type="ECO:0000256" key="5">
    <source>
        <dbReference type="PROSITE-ProRule" id="PRU01248"/>
    </source>
</evidence>
<name>A0A921E3E2_9HYPH</name>
<dbReference type="InterPro" id="IPR050090">
    <property type="entry name" value="Tyrosine_recombinase_XerCD"/>
</dbReference>
<evidence type="ECO:0000256" key="3">
    <source>
        <dbReference type="ARBA" id="ARBA00023125"/>
    </source>
</evidence>
<dbReference type="GO" id="GO:0015074">
    <property type="term" value="P:DNA integration"/>
    <property type="evidence" value="ECO:0007669"/>
    <property type="project" value="UniProtKB-KW"/>
</dbReference>
<keyword evidence="3 5" id="KW-0238">DNA-binding</keyword>
<feature type="domain" description="Core-binding (CB)" evidence="7">
    <location>
        <begin position="25"/>
        <end position="106"/>
    </location>
</feature>
<dbReference type="Gene3D" id="1.10.443.10">
    <property type="entry name" value="Intergrase catalytic core"/>
    <property type="match status" value="1"/>
</dbReference>
<dbReference type="InterPro" id="IPR011010">
    <property type="entry name" value="DNA_brk_join_enz"/>
</dbReference>
<evidence type="ECO:0000313" key="9">
    <source>
        <dbReference type="Proteomes" id="UP000742631"/>
    </source>
</evidence>
<comment type="caution">
    <text evidence="8">The sequence shown here is derived from an EMBL/GenBank/DDBJ whole genome shotgun (WGS) entry which is preliminary data.</text>
</comment>
<keyword evidence="2" id="KW-0229">DNA integration</keyword>
<evidence type="ECO:0000259" key="7">
    <source>
        <dbReference type="PROSITE" id="PS51900"/>
    </source>
</evidence>
<reference evidence="8" key="1">
    <citation type="journal article" date="2021" name="PeerJ">
        <title>Extensive microbial diversity within the chicken gut microbiome revealed by metagenomics and culture.</title>
        <authorList>
            <person name="Gilroy R."/>
            <person name="Ravi A."/>
            <person name="Getino M."/>
            <person name="Pursley I."/>
            <person name="Horton D.L."/>
            <person name="Alikhan N.F."/>
            <person name="Baker D."/>
            <person name="Gharbi K."/>
            <person name="Hall N."/>
            <person name="Watson M."/>
            <person name="Adriaenssens E.M."/>
            <person name="Foster-Nyarko E."/>
            <person name="Jarju S."/>
            <person name="Secka A."/>
            <person name="Antonio M."/>
            <person name="Oren A."/>
            <person name="Chaudhuri R.R."/>
            <person name="La Ragione R."/>
            <person name="Hildebrand F."/>
            <person name="Pallen M.J."/>
        </authorList>
    </citation>
    <scope>NUCLEOTIDE SEQUENCE</scope>
    <source>
        <strain evidence="8">316</strain>
    </source>
</reference>
<dbReference type="GO" id="GO:0003677">
    <property type="term" value="F:DNA binding"/>
    <property type="evidence" value="ECO:0007669"/>
    <property type="project" value="UniProtKB-UniRule"/>
</dbReference>
<dbReference type="PANTHER" id="PTHR30349:SF64">
    <property type="entry name" value="PROPHAGE INTEGRASE INTD-RELATED"/>
    <property type="match status" value="1"/>
</dbReference>
<dbReference type="PROSITE" id="PS51898">
    <property type="entry name" value="TYR_RECOMBINASE"/>
    <property type="match status" value="1"/>
</dbReference>
<organism evidence="8 9">
    <name type="scientific">Methylorubrum populi</name>
    <dbReference type="NCBI Taxonomy" id="223967"/>
    <lineage>
        <taxon>Bacteria</taxon>
        <taxon>Pseudomonadati</taxon>
        <taxon>Pseudomonadota</taxon>
        <taxon>Alphaproteobacteria</taxon>
        <taxon>Hyphomicrobiales</taxon>
        <taxon>Methylobacteriaceae</taxon>
        <taxon>Methylorubrum</taxon>
    </lineage>
</organism>
<dbReference type="EMBL" id="DYYG01000039">
    <property type="protein sequence ID" value="HJE24794.1"/>
    <property type="molecule type" value="Genomic_DNA"/>
</dbReference>
<dbReference type="InterPro" id="IPR010998">
    <property type="entry name" value="Integrase_recombinase_N"/>
</dbReference>
<dbReference type="Pfam" id="PF00589">
    <property type="entry name" value="Phage_integrase"/>
    <property type="match status" value="1"/>
</dbReference>
<dbReference type="InterPro" id="IPR013762">
    <property type="entry name" value="Integrase-like_cat_sf"/>
</dbReference>
<dbReference type="PANTHER" id="PTHR30349">
    <property type="entry name" value="PHAGE INTEGRASE-RELATED"/>
    <property type="match status" value="1"/>
</dbReference>
<dbReference type="Gene3D" id="1.10.150.130">
    <property type="match status" value="1"/>
</dbReference>
<dbReference type="SUPFAM" id="SSF56349">
    <property type="entry name" value="DNA breaking-rejoining enzymes"/>
    <property type="match status" value="1"/>
</dbReference>
<protein>
    <submittedName>
        <fullName evidence="8">Site-specific integrase</fullName>
    </submittedName>
</protein>
<feature type="domain" description="Tyr recombinase" evidence="6">
    <location>
        <begin position="128"/>
        <end position="295"/>
    </location>
</feature>
<evidence type="ECO:0000313" key="8">
    <source>
        <dbReference type="EMBL" id="HJE24794.1"/>
    </source>
</evidence>
<comment type="similarity">
    <text evidence="1">Belongs to the 'phage' integrase family.</text>
</comment>
<dbReference type="Proteomes" id="UP000742631">
    <property type="component" value="Unassembled WGS sequence"/>
</dbReference>
<sequence length="320" mass="36041">MVAQQYLAQVLEEHRRLDRGGRPRRSYQEALERFCIEVMPTLKASTQRRYGTSFRQLDPFFGRLLLDAINKARLSEFVAARRKGGATGATIRRDLATLSGVCSCAVAWDYIDANPVKAFDRRHLKEAPPRTSYPADADVERLVERASPMMGRIVQFLAQTGMRQEEAVSLEWSQVSIERREVRLTKTKTSAPRVVPLSDKALGTILGTPRHPTSTYVFWHDAGQRYSSFASQYRNLANRAGVLWRCHDLRHKFASEFLQRTGDLPALQAILGHRTVAMTMRYAHILTAHLHDAMAKFGTNVRTSKAVPDCPEGSRASVSA</sequence>
<evidence type="ECO:0000256" key="4">
    <source>
        <dbReference type="ARBA" id="ARBA00023172"/>
    </source>
</evidence>
<dbReference type="PROSITE" id="PS51900">
    <property type="entry name" value="CB"/>
    <property type="match status" value="1"/>
</dbReference>
<dbReference type="CDD" id="cd00796">
    <property type="entry name" value="INT_Rci_Hp1_C"/>
    <property type="match status" value="1"/>
</dbReference>
<dbReference type="InterPro" id="IPR002104">
    <property type="entry name" value="Integrase_catalytic"/>
</dbReference>
<dbReference type="InterPro" id="IPR044068">
    <property type="entry name" value="CB"/>
</dbReference>
<evidence type="ECO:0000256" key="1">
    <source>
        <dbReference type="ARBA" id="ARBA00008857"/>
    </source>
</evidence>
<evidence type="ECO:0000259" key="6">
    <source>
        <dbReference type="PROSITE" id="PS51898"/>
    </source>
</evidence>
<evidence type="ECO:0000256" key="2">
    <source>
        <dbReference type="ARBA" id="ARBA00022908"/>
    </source>
</evidence>
<accession>A0A921E3E2</accession>
<gene>
    <name evidence="8" type="ORF">K8W01_14155</name>
</gene>
<dbReference type="GO" id="GO:0006310">
    <property type="term" value="P:DNA recombination"/>
    <property type="evidence" value="ECO:0007669"/>
    <property type="project" value="UniProtKB-KW"/>
</dbReference>
<reference evidence="8" key="2">
    <citation type="submission" date="2021-09" db="EMBL/GenBank/DDBJ databases">
        <authorList>
            <person name="Gilroy R."/>
        </authorList>
    </citation>
    <scope>NUCLEOTIDE SEQUENCE</scope>
    <source>
        <strain evidence="8">316</strain>
    </source>
</reference>
<keyword evidence="4" id="KW-0233">DNA recombination</keyword>